<gene>
    <name evidence="1" type="primary">ORF104207</name>
</gene>
<reference evidence="1" key="1">
    <citation type="submission" date="2014-12" db="EMBL/GenBank/DDBJ databases">
        <title>Insight into the proteome of Arion vulgaris.</title>
        <authorList>
            <person name="Aradska J."/>
            <person name="Bulat T."/>
            <person name="Smidak R."/>
            <person name="Sarate P."/>
            <person name="Gangsoo J."/>
            <person name="Sialana F."/>
            <person name="Bilban M."/>
            <person name="Lubec G."/>
        </authorList>
    </citation>
    <scope>NUCLEOTIDE SEQUENCE</scope>
    <source>
        <tissue evidence="1">Skin</tissue>
    </source>
</reference>
<organism evidence="1">
    <name type="scientific">Arion vulgaris</name>
    <dbReference type="NCBI Taxonomy" id="1028688"/>
    <lineage>
        <taxon>Eukaryota</taxon>
        <taxon>Metazoa</taxon>
        <taxon>Spiralia</taxon>
        <taxon>Lophotrochozoa</taxon>
        <taxon>Mollusca</taxon>
        <taxon>Gastropoda</taxon>
        <taxon>Heterobranchia</taxon>
        <taxon>Euthyneura</taxon>
        <taxon>Panpulmonata</taxon>
        <taxon>Eupulmonata</taxon>
        <taxon>Stylommatophora</taxon>
        <taxon>Helicina</taxon>
        <taxon>Arionoidea</taxon>
        <taxon>Arionidae</taxon>
        <taxon>Arion</taxon>
    </lineage>
</organism>
<dbReference type="AlphaFoldDB" id="A0A0B7A8P4"/>
<protein>
    <submittedName>
        <fullName evidence="1">Uncharacterized protein</fullName>
    </submittedName>
</protein>
<accession>A0A0B7A8P4</accession>
<sequence length="65" mass="6982">MGVNGNDRTDRLVGSATISRGQSIDRADILNALKECGQREEYHPNQSTSTSRLQGPGLKIGVAIK</sequence>
<evidence type="ECO:0000313" key="1">
    <source>
        <dbReference type="EMBL" id="CEK77354.1"/>
    </source>
</evidence>
<dbReference type="EMBL" id="HACG01030489">
    <property type="protein sequence ID" value="CEK77354.1"/>
    <property type="molecule type" value="Transcribed_RNA"/>
</dbReference>
<name>A0A0B7A8P4_9EUPU</name>
<proteinExistence type="predicted"/>